<dbReference type="InterPro" id="IPR046151">
    <property type="entry name" value="DUF6153"/>
</dbReference>
<keyword evidence="3" id="KW-1185">Reference proteome</keyword>
<dbReference type="Proteomes" id="UP001373496">
    <property type="component" value="Unassembled WGS sequence"/>
</dbReference>
<accession>A0ABU8E4T6</accession>
<evidence type="ECO:0000313" key="3">
    <source>
        <dbReference type="Proteomes" id="UP001373496"/>
    </source>
</evidence>
<organism evidence="2 3">
    <name type="scientific">Klenkia terrae</name>
    <dbReference type="NCBI Taxonomy" id="1052259"/>
    <lineage>
        <taxon>Bacteria</taxon>
        <taxon>Bacillati</taxon>
        <taxon>Actinomycetota</taxon>
        <taxon>Actinomycetes</taxon>
        <taxon>Geodermatophilales</taxon>
        <taxon>Geodermatophilaceae</taxon>
        <taxon>Klenkia</taxon>
    </lineage>
</organism>
<reference evidence="2 3" key="1">
    <citation type="submission" date="2024-03" db="EMBL/GenBank/DDBJ databases">
        <title>Draft genome sequence of Klenkia terrae.</title>
        <authorList>
            <person name="Duangmal K."/>
            <person name="Chantavorakit T."/>
        </authorList>
    </citation>
    <scope>NUCLEOTIDE SEQUENCE [LARGE SCALE GENOMIC DNA]</scope>
    <source>
        <strain evidence="2 3">JCM 17786</strain>
    </source>
</reference>
<gene>
    <name evidence="2" type="ORF">UXQ13_09325</name>
</gene>
<evidence type="ECO:0000256" key="1">
    <source>
        <dbReference type="SAM" id="Phobius"/>
    </source>
</evidence>
<proteinExistence type="predicted"/>
<keyword evidence="1" id="KW-0812">Transmembrane</keyword>
<keyword evidence="1" id="KW-1133">Transmembrane helix</keyword>
<dbReference type="Pfam" id="PF19650">
    <property type="entry name" value="DUF6153"/>
    <property type="match status" value="1"/>
</dbReference>
<sequence>MLVLFALISMHGLQYLSVGPTSDRPASASPAHGMEVATDGSGADPVGLADGPVTTGADGGALAESRPLVGNMPGHGMPAHVWSLCLAVLLVAFAVLGAVYSLRSMTAQADGAAAVPRGSVRPSRPSRPPNLSALCVLRI</sequence>
<comment type="caution">
    <text evidence="2">The sequence shown here is derived from an EMBL/GenBank/DDBJ whole genome shotgun (WGS) entry which is preliminary data.</text>
</comment>
<dbReference type="RefSeq" id="WP_263639349.1">
    <property type="nucleotide sequence ID" value="NZ_JBAPLV010000008.1"/>
</dbReference>
<protein>
    <submittedName>
        <fullName evidence="2">DUF6153 family protein</fullName>
    </submittedName>
</protein>
<evidence type="ECO:0000313" key="2">
    <source>
        <dbReference type="EMBL" id="MEI4278663.1"/>
    </source>
</evidence>
<dbReference type="EMBL" id="JBAPLV010000008">
    <property type="protein sequence ID" value="MEI4278663.1"/>
    <property type="molecule type" value="Genomic_DNA"/>
</dbReference>
<keyword evidence="1" id="KW-0472">Membrane</keyword>
<name>A0ABU8E4T6_9ACTN</name>
<feature type="transmembrane region" description="Helical" evidence="1">
    <location>
        <begin position="81"/>
        <end position="102"/>
    </location>
</feature>